<evidence type="ECO:0000256" key="3">
    <source>
        <dbReference type="ARBA" id="ARBA00022792"/>
    </source>
</evidence>
<evidence type="ECO:0000259" key="9">
    <source>
        <dbReference type="PROSITE" id="PS51758"/>
    </source>
</evidence>
<feature type="transmembrane region" description="Helical" evidence="8">
    <location>
        <begin position="115"/>
        <end position="135"/>
    </location>
</feature>
<keyword evidence="6 8" id="KW-0472">Membrane</keyword>
<gene>
    <name evidence="10" type="ORF">Zmor_005346</name>
</gene>
<dbReference type="AlphaFoldDB" id="A0AA38IUE8"/>
<dbReference type="EMBL" id="JALNTZ010000002">
    <property type="protein sequence ID" value="KAJ3660919.1"/>
    <property type="molecule type" value="Genomic_DNA"/>
</dbReference>
<proteinExistence type="predicted"/>
<sequence length="338" mass="40284">MPEIFSFRNIHITPALHRKSLYKTESKKIRFYIVHRYVEYLKNYDQILEKNFPSAMQVYRMFSMGIKDFAVDLKEYFKIVRLFNSPEKDKFRKLTRKEIELYHQMPKDMFKVAPLLLLSALPLVPYVVFPIAYFFPRVFLSRHFWTLQQKSEYSIFYLRTRLLNNRSLFRCVQAELDGLKGHGLYKDWAVILGMMGSGVQPKAEQILKCKDLFMCQPYHLFYLKGKHVKYLLKIHNLHLGWFRRARLVERAVILKEMDRAIIREGGVHNMPIEALRNACLIRGLNPANMRNEDMVNWLNSWIKISNVVDKENLSLLLHCPILLAYNEPSNWILIYKTK</sequence>
<dbReference type="GO" id="GO:0005743">
    <property type="term" value="C:mitochondrial inner membrane"/>
    <property type="evidence" value="ECO:0007669"/>
    <property type="project" value="UniProtKB-SubCell"/>
</dbReference>
<evidence type="ECO:0000256" key="7">
    <source>
        <dbReference type="PROSITE-ProRule" id="PRU01094"/>
    </source>
</evidence>
<dbReference type="PROSITE" id="PS51758">
    <property type="entry name" value="LETM1_RBD"/>
    <property type="match status" value="1"/>
</dbReference>
<dbReference type="Pfam" id="PF07766">
    <property type="entry name" value="LETM1_RBD"/>
    <property type="match status" value="1"/>
</dbReference>
<comment type="subcellular location">
    <subcellularLocation>
        <location evidence="1">Mitochondrion inner membrane</location>
        <topology evidence="1">Single-pass membrane protein</topology>
    </subcellularLocation>
</comment>
<dbReference type="GO" id="GO:0043022">
    <property type="term" value="F:ribosome binding"/>
    <property type="evidence" value="ECO:0007669"/>
    <property type="project" value="InterPro"/>
</dbReference>
<evidence type="ECO:0000256" key="2">
    <source>
        <dbReference type="ARBA" id="ARBA00022692"/>
    </source>
</evidence>
<evidence type="ECO:0000256" key="8">
    <source>
        <dbReference type="SAM" id="Phobius"/>
    </source>
</evidence>
<keyword evidence="3" id="KW-0999">Mitochondrion inner membrane</keyword>
<dbReference type="PANTHER" id="PTHR14009:SF13">
    <property type="entry name" value="LETM1 DOMAIN-CONTAINING PROTEIN 1"/>
    <property type="match status" value="1"/>
</dbReference>
<evidence type="ECO:0000256" key="4">
    <source>
        <dbReference type="ARBA" id="ARBA00022989"/>
    </source>
</evidence>
<dbReference type="InterPro" id="IPR044202">
    <property type="entry name" value="LETM1/MDM38-like"/>
</dbReference>
<dbReference type="InterPro" id="IPR033122">
    <property type="entry name" value="LETM1-like_RBD"/>
</dbReference>
<evidence type="ECO:0000256" key="5">
    <source>
        <dbReference type="ARBA" id="ARBA00023128"/>
    </source>
</evidence>
<name>A0AA38IUE8_9CUCU</name>
<dbReference type="GO" id="GO:0030003">
    <property type="term" value="P:intracellular monoatomic cation homeostasis"/>
    <property type="evidence" value="ECO:0007669"/>
    <property type="project" value="TreeGrafter"/>
</dbReference>
<dbReference type="PANTHER" id="PTHR14009">
    <property type="entry name" value="LEUCINE ZIPPER-EF-HAND CONTAINING TRANSMEMBRANE PROTEIN"/>
    <property type="match status" value="1"/>
</dbReference>
<accession>A0AA38IUE8</accession>
<keyword evidence="4 8" id="KW-1133">Transmembrane helix</keyword>
<feature type="domain" description="Letm1 RBD" evidence="9">
    <location>
        <begin position="156"/>
        <end position="338"/>
    </location>
</feature>
<protein>
    <recommendedName>
        <fullName evidence="9">Letm1 RBD domain-containing protein</fullName>
    </recommendedName>
</protein>
<dbReference type="Proteomes" id="UP001168821">
    <property type="component" value="Unassembled WGS sequence"/>
</dbReference>
<evidence type="ECO:0000313" key="11">
    <source>
        <dbReference type="Proteomes" id="UP001168821"/>
    </source>
</evidence>
<keyword evidence="5 7" id="KW-0496">Mitochondrion</keyword>
<keyword evidence="11" id="KW-1185">Reference proteome</keyword>
<keyword evidence="2 8" id="KW-0812">Transmembrane</keyword>
<evidence type="ECO:0000256" key="6">
    <source>
        <dbReference type="ARBA" id="ARBA00023136"/>
    </source>
</evidence>
<evidence type="ECO:0000256" key="1">
    <source>
        <dbReference type="ARBA" id="ARBA00004434"/>
    </source>
</evidence>
<evidence type="ECO:0000313" key="10">
    <source>
        <dbReference type="EMBL" id="KAJ3660919.1"/>
    </source>
</evidence>
<reference evidence="10" key="1">
    <citation type="journal article" date="2023" name="G3 (Bethesda)">
        <title>Whole genome assemblies of Zophobas morio and Tenebrio molitor.</title>
        <authorList>
            <person name="Kaur S."/>
            <person name="Stinson S.A."/>
            <person name="diCenzo G.C."/>
        </authorList>
    </citation>
    <scope>NUCLEOTIDE SEQUENCE</scope>
    <source>
        <strain evidence="10">QUZm001</strain>
    </source>
</reference>
<organism evidence="10 11">
    <name type="scientific">Zophobas morio</name>
    <dbReference type="NCBI Taxonomy" id="2755281"/>
    <lineage>
        <taxon>Eukaryota</taxon>
        <taxon>Metazoa</taxon>
        <taxon>Ecdysozoa</taxon>
        <taxon>Arthropoda</taxon>
        <taxon>Hexapoda</taxon>
        <taxon>Insecta</taxon>
        <taxon>Pterygota</taxon>
        <taxon>Neoptera</taxon>
        <taxon>Endopterygota</taxon>
        <taxon>Coleoptera</taxon>
        <taxon>Polyphaga</taxon>
        <taxon>Cucujiformia</taxon>
        <taxon>Tenebrionidae</taxon>
        <taxon>Zophobas</taxon>
    </lineage>
</organism>
<comment type="caution">
    <text evidence="10">The sequence shown here is derived from an EMBL/GenBank/DDBJ whole genome shotgun (WGS) entry which is preliminary data.</text>
</comment>